<gene>
    <name evidence="1" type="ORF">MLD38_024335</name>
</gene>
<evidence type="ECO:0000313" key="1">
    <source>
        <dbReference type="EMBL" id="KAI4339384.1"/>
    </source>
</evidence>
<name>A0ACB9NVD1_9MYRT</name>
<accession>A0ACB9NVD1</accession>
<dbReference type="Proteomes" id="UP001057402">
    <property type="component" value="Chromosome 7"/>
</dbReference>
<reference evidence="2" key="1">
    <citation type="journal article" date="2023" name="Front. Plant Sci.">
        <title>Chromosomal-level genome assembly of Melastoma candidum provides insights into trichome evolution.</title>
        <authorList>
            <person name="Zhong Y."/>
            <person name="Wu W."/>
            <person name="Sun C."/>
            <person name="Zou P."/>
            <person name="Liu Y."/>
            <person name="Dai S."/>
            <person name="Zhou R."/>
        </authorList>
    </citation>
    <scope>NUCLEOTIDE SEQUENCE [LARGE SCALE GENOMIC DNA]</scope>
</reference>
<dbReference type="EMBL" id="CM042886">
    <property type="protein sequence ID" value="KAI4339384.1"/>
    <property type="molecule type" value="Genomic_DNA"/>
</dbReference>
<comment type="caution">
    <text evidence="1">The sequence shown here is derived from an EMBL/GenBank/DDBJ whole genome shotgun (WGS) entry which is preliminary data.</text>
</comment>
<protein>
    <submittedName>
        <fullName evidence="1">Uncharacterized protein</fullName>
    </submittedName>
</protein>
<keyword evidence="2" id="KW-1185">Reference proteome</keyword>
<proteinExistence type="predicted"/>
<sequence>MRLVPLRSGDCFFEDGDDGWSGNGGVENPEKATSFPKTLTQSDANNGGGFSVPRGTPCRHLLTTGFSNFVCQKKLVAGDSIVFLRADDGDLCVGIRRAKREVGLESSCGWNSASVNSENDIRRKVTAESVTQAAALAVKGHPFDVIFYPRAGTPEFFVRASSVNAAMQIEWSQGMRFKMPFETEDASRISWFVGTISNVQVADPIRWPNSPWRLLQVAWDEPDLLQNVKSVSPWLVELVSGMPSVNLSAFSPPRKRLRTQSDCVPMDQVPIPSFPNSPLCHIPGNIQAGIQGARHSARFGNSPPDLTYNHQINTDPDPFISRLLSCPAVAPKFSTSNFLDNQAAIHRLFGQTIPAEQQTSDSASFGDTTGKSSSNSSNYSYGCMGTGHCKVFVESDEVGRTLDLSLLRSYEELYKNVADIFGIDESEMARNIVYSDAAGEIKHAGDEPFSNFLRTAKRLTISAAVHGAET</sequence>
<organism evidence="1 2">
    <name type="scientific">Melastoma candidum</name>
    <dbReference type="NCBI Taxonomy" id="119954"/>
    <lineage>
        <taxon>Eukaryota</taxon>
        <taxon>Viridiplantae</taxon>
        <taxon>Streptophyta</taxon>
        <taxon>Embryophyta</taxon>
        <taxon>Tracheophyta</taxon>
        <taxon>Spermatophyta</taxon>
        <taxon>Magnoliopsida</taxon>
        <taxon>eudicotyledons</taxon>
        <taxon>Gunneridae</taxon>
        <taxon>Pentapetalae</taxon>
        <taxon>rosids</taxon>
        <taxon>malvids</taxon>
        <taxon>Myrtales</taxon>
        <taxon>Melastomataceae</taxon>
        <taxon>Melastomatoideae</taxon>
        <taxon>Melastomateae</taxon>
        <taxon>Melastoma</taxon>
    </lineage>
</organism>
<evidence type="ECO:0000313" key="2">
    <source>
        <dbReference type="Proteomes" id="UP001057402"/>
    </source>
</evidence>